<name>A0A0A9HX03_ARUDO</name>
<dbReference type="AlphaFoldDB" id="A0A0A9HX03"/>
<proteinExistence type="predicted"/>
<sequence length="37" mass="4265">MVLRAIWLPALVANSNRSRFADKPNTEYNFVFLALLI</sequence>
<organism evidence="1">
    <name type="scientific">Arundo donax</name>
    <name type="common">Giant reed</name>
    <name type="synonym">Donax arundinaceus</name>
    <dbReference type="NCBI Taxonomy" id="35708"/>
    <lineage>
        <taxon>Eukaryota</taxon>
        <taxon>Viridiplantae</taxon>
        <taxon>Streptophyta</taxon>
        <taxon>Embryophyta</taxon>
        <taxon>Tracheophyta</taxon>
        <taxon>Spermatophyta</taxon>
        <taxon>Magnoliopsida</taxon>
        <taxon>Liliopsida</taxon>
        <taxon>Poales</taxon>
        <taxon>Poaceae</taxon>
        <taxon>PACMAD clade</taxon>
        <taxon>Arundinoideae</taxon>
        <taxon>Arundineae</taxon>
        <taxon>Arundo</taxon>
    </lineage>
</organism>
<dbReference type="EMBL" id="GBRH01158475">
    <property type="protein sequence ID" value="JAE39421.1"/>
    <property type="molecule type" value="Transcribed_RNA"/>
</dbReference>
<evidence type="ECO:0000313" key="1">
    <source>
        <dbReference type="EMBL" id="JAE39421.1"/>
    </source>
</evidence>
<reference evidence="1" key="2">
    <citation type="journal article" date="2015" name="Data Brief">
        <title>Shoot transcriptome of the giant reed, Arundo donax.</title>
        <authorList>
            <person name="Barrero R.A."/>
            <person name="Guerrero F.D."/>
            <person name="Moolhuijzen P."/>
            <person name="Goolsby J.A."/>
            <person name="Tidwell J."/>
            <person name="Bellgard S.E."/>
            <person name="Bellgard M.I."/>
        </authorList>
    </citation>
    <scope>NUCLEOTIDE SEQUENCE</scope>
    <source>
        <tissue evidence="1">Shoot tissue taken approximately 20 cm above the soil surface</tissue>
    </source>
</reference>
<reference evidence="1" key="1">
    <citation type="submission" date="2014-09" db="EMBL/GenBank/DDBJ databases">
        <authorList>
            <person name="Magalhaes I.L.F."/>
            <person name="Oliveira U."/>
            <person name="Santos F.R."/>
            <person name="Vidigal T.H.D.A."/>
            <person name="Brescovit A.D."/>
            <person name="Santos A.J."/>
        </authorList>
    </citation>
    <scope>NUCLEOTIDE SEQUENCE</scope>
    <source>
        <tissue evidence="1">Shoot tissue taken approximately 20 cm above the soil surface</tissue>
    </source>
</reference>
<protein>
    <submittedName>
        <fullName evidence="1">Uncharacterized protein</fullName>
    </submittedName>
</protein>
<accession>A0A0A9HX03</accession>